<sequence>MAQKYATGLACPPPACYFSCSVNLCPSSLCALGWAGVFSAPPDLHGLHKRLQSSHPPPAVTSHARLRDQSAFAHRQGHESREDRERRTRDLLYHGTQPTCAVHVTPPMESMKVSPPTHLYTCMRSSRDVKCINVL</sequence>
<evidence type="ECO:0000313" key="2">
    <source>
        <dbReference type="Proteomes" id="UP001331515"/>
    </source>
</evidence>
<name>A0AAN8E6A7_CHAGU</name>
<organism evidence="1 2">
    <name type="scientific">Champsocephalus gunnari</name>
    <name type="common">Mackerel icefish</name>
    <dbReference type="NCBI Taxonomy" id="52237"/>
    <lineage>
        <taxon>Eukaryota</taxon>
        <taxon>Metazoa</taxon>
        <taxon>Chordata</taxon>
        <taxon>Craniata</taxon>
        <taxon>Vertebrata</taxon>
        <taxon>Euteleostomi</taxon>
        <taxon>Actinopterygii</taxon>
        <taxon>Neopterygii</taxon>
        <taxon>Teleostei</taxon>
        <taxon>Neoteleostei</taxon>
        <taxon>Acanthomorphata</taxon>
        <taxon>Eupercaria</taxon>
        <taxon>Perciformes</taxon>
        <taxon>Notothenioidei</taxon>
        <taxon>Channichthyidae</taxon>
        <taxon>Champsocephalus</taxon>
    </lineage>
</organism>
<evidence type="ECO:0000313" key="1">
    <source>
        <dbReference type="EMBL" id="KAK5934540.1"/>
    </source>
</evidence>
<protein>
    <submittedName>
        <fullName evidence="1">Uncharacterized protein</fullName>
    </submittedName>
</protein>
<dbReference type="EMBL" id="JAURVH010001514">
    <property type="protein sequence ID" value="KAK5934540.1"/>
    <property type="molecule type" value="Genomic_DNA"/>
</dbReference>
<dbReference type="Proteomes" id="UP001331515">
    <property type="component" value="Unassembled WGS sequence"/>
</dbReference>
<dbReference type="AlphaFoldDB" id="A0AAN8E6A7"/>
<proteinExistence type="predicted"/>
<comment type="caution">
    <text evidence="1">The sequence shown here is derived from an EMBL/GenBank/DDBJ whole genome shotgun (WGS) entry which is preliminary data.</text>
</comment>
<keyword evidence="2" id="KW-1185">Reference proteome</keyword>
<reference evidence="1 2" key="1">
    <citation type="journal article" date="2023" name="Mol. Biol. Evol.">
        <title>Genomics of Secondarily Temperate Adaptation in the Only Non-Antarctic Icefish.</title>
        <authorList>
            <person name="Rivera-Colon A.G."/>
            <person name="Rayamajhi N."/>
            <person name="Minhas B.F."/>
            <person name="Madrigal G."/>
            <person name="Bilyk K.T."/>
            <person name="Yoon V."/>
            <person name="Hune M."/>
            <person name="Gregory S."/>
            <person name="Cheng C.H.C."/>
            <person name="Catchen J.M."/>
        </authorList>
    </citation>
    <scope>NUCLEOTIDE SEQUENCE [LARGE SCALE GENOMIC DNA]</scope>
    <source>
        <tissue evidence="1">White muscle</tissue>
    </source>
</reference>
<accession>A0AAN8E6A7</accession>
<gene>
    <name evidence="1" type="ORF">CgunFtcFv8_014930</name>
</gene>